<evidence type="ECO:0000259" key="1">
    <source>
        <dbReference type="Pfam" id="PF01609"/>
    </source>
</evidence>
<dbReference type="PANTHER" id="PTHR30007">
    <property type="entry name" value="PHP DOMAIN PROTEIN"/>
    <property type="match status" value="1"/>
</dbReference>
<evidence type="ECO:0000313" key="2">
    <source>
        <dbReference type="EMBL" id="MCP1246678.1"/>
    </source>
</evidence>
<reference evidence="2 3" key="1">
    <citation type="submission" date="2022-06" db="EMBL/GenBank/DDBJ databases">
        <title>Acetobacer genomes from food samples.</title>
        <authorList>
            <person name="Sombolestani A."/>
        </authorList>
    </citation>
    <scope>NUCLEOTIDE SEQUENCE [LARGE SCALE GENOMIC DNA]</scope>
    <source>
        <strain evidence="2 3">R-83281</strain>
    </source>
</reference>
<proteinExistence type="predicted"/>
<feature type="domain" description="Transposase IS4-like" evidence="1">
    <location>
        <begin position="2"/>
        <end position="114"/>
    </location>
</feature>
<accession>A0ABT1ETG9</accession>
<comment type="caution">
    <text evidence="2">The sequence shown here is derived from an EMBL/GenBank/DDBJ whole genome shotgun (WGS) entry which is preliminary data.</text>
</comment>
<gene>
    <name evidence="2" type="ORF">NKW54_12100</name>
</gene>
<dbReference type="PANTHER" id="PTHR30007:SF1">
    <property type="entry name" value="BLR1914 PROTEIN"/>
    <property type="match status" value="1"/>
</dbReference>
<sequence length="125" mass="14483">MCDGQGRPVRLHLTAGLVSDFKGADVLLVELPDETEEVIGDRGYDSNRIRLSLAECNITACIPPKKNRKSKLPYDWHLYKKRHLIENMLAKLKDWRRVATRYDRCAHTFMWTIHIAASVIFCLKE</sequence>
<keyword evidence="3" id="KW-1185">Reference proteome</keyword>
<name>A0ABT1ETG9_9PROT</name>
<dbReference type="Pfam" id="PF01609">
    <property type="entry name" value="DDE_Tnp_1"/>
    <property type="match status" value="1"/>
</dbReference>
<dbReference type="RefSeq" id="WP_253550632.1">
    <property type="nucleotide sequence ID" value="NZ_JAMYZR010000025.1"/>
</dbReference>
<evidence type="ECO:0000313" key="3">
    <source>
        <dbReference type="Proteomes" id="UP001523543"/>
    </source>
</evidence>
<dbReference type="NCBIfam" id="NF033580">
    <property type="entry name" value="transpos_IS5_3"/>
    <property type="match status" value="1"/>
</dbReference>
<dbReference type="InterPro" id="IPR002559">
    <property type="entry name" value="Transposase_11"/>
</dbReference>
<dbReference type="Proteomes" id="UP001523543">
    <property type="component" value="Unassembled WGS sequence"/>
</dbReference>
<protein>
    <submittedName>
        <fullName evidence="2">IS5 family transposase</fullName>
    </submittedName>
</protein>
<organism evidence="2 3">
    <name type="scientific">Acetobacter cerevisiae</name>
    <dbReference type="NCBI Taxonomy" id="178900"/>
    <lineage>
        <taxon>Bacteria</taxon>
        <taxon>Pseudomonadati</taxon>
        <taxon>Pseudomonadota</taxon>
        <taxon>Alphaproteobacteria</taxon>
        <taxon>Acetobacterales</taxon>
        <taxon>Acetobacteraceae</taxon>
        <taxon>Acetobacter</taxon>
    </lineage>
</organism>
<dbReference type="EMBL" id="JAMYZR010000025">
    <property type="protein sequence ID" value="MCP1246678.1"/>
    <property type="molecule type" value="Genomic_DNA"/>
</dbReference>